<reference evidence="2 3" key="1">
    <citation type="journal article" date="2012" name="J. Bacteriol.">
        <title>Whole-genome sequences of Bacillus subtilis and close relatives.</title>
        <authorList>
            <person name="Earl A.M."/>
            <person name="Eppinger M."/>
            <person name="Fricke W.F."/>
            <person name="Rosovitz M.J."/>
            <person name="Rasko D.A."/>
            <person name="Daugherty S."/>
            <person name="Losick R."/>
            <person name="Kolter R."/>
            <person name="Ravel J."/>
        </authorList>
    </citation>
    <scope>NUCLEOTIDE SEQUENCE [LARGE SCALE GENOMIC DNA]</scope>
    <source>
        <strain evidence="3">DSM 15029 / JCM 12233 / NBRC 101239 / NRRL B-23049 / TU-B-10</strain>
    </source>
</reference>
<accession>G4NZF9</accession>
<dbReference type="Proteomes" id="UP000002651">
    <property type="component" value="Chromosome"/>
</dbReference>
<organism evidence="2 3">
    <name type="scientific">Bacillus spizizenii (strain DSM 15029 / JCM 12233 / NBRC 101239 / NRRL B-23049 / TU-B-10)</name>
    <name type="common">Bacillus subtilis subsp. spizizenii</name>
    <dbReference type="NCBI Taxonomy" id="1052585"/>
    <lineage>
        <taxon>Bacteria</taxon>
        <taxon>Bacillati</taxon>
        <taxon>Bacillota</taxon>
        <taxon>Bacilli</taxon>
        <taxon>Bacillales</taxon>
        <taxon>Bacillaceae</taxon>
        <taxon>Bacillus</taxon>
    </lineage>
</organism>
<evidence type="ECO:0000256" key="1">
    <source>
        <dbReference type="SAM" id="MobiDB-lite"/>
    </source>
</evidence>
<dbReference type="KEGG" id="bst:GYO_4489"/>
<evidence type="ECO:0000313" key="2">
    <source>
        <dbReference type="EMBL" id="AEP89041.1"/>
    </source>
</evidence>
<feature type="region of interest" description="Disordered" evidence="1">
    <location>
        <begin position="1"/>
        <end position="46"/>
    </location>
</feature>
<name>G4NZF9_BACS4</name>
<dbReference type="STRING" id="1052585.GYO_4489"/>
<dbReference type="HOGENOM" id="CLU_3180344_0_0_9"/>
<evidence type="ECO:0000313" key="3">
    <source>
        <dbReference type="Proteomes" id="UP000002651"/>
    </source>
</evidence>
<sequence length="46" mass="5084">MGICEEGEQKGLLMDNKSSQAGENPASDSQEYQSAALWEHFQDNLP</sequence>
<dbReference type="AlphaFoldDB" id="G4NZF9"/>
<dbReference type="EMBL" id="CP002905">
    <property type="protein sequence ID" value="AEP89041.1"/>
    <property type="molecule type" value="Genomic_DNA"/>
</dbReference>
<keyword evidence="3" id="KW-1185">Reference proteome</keyword>
<protein>
    <submittedName>
        <fullName evidence="2">Uncharacterized protein</fullName>
    </submittedName>
</protein>
<gene>
    <name evidence="2" type="ordered locus">GYO_4489</name>
</gene>
<proteinExistence type="predicted"/>
<feature type="compositionally biased region" description="Polar residues" evidence="1">
    <location>
        <begin position="16"/>
        <end position="33"/>
    </location>
</feature>